<dbReference type="SUPFAM" id="SSF57701">
    <property type="entry name" value="Zn2/Cys6 DNA-binding domain"/>
    <property type="match status" value="1"/>
</dbReference>
<sequence>MPSRRFHAKSRNGCFRCKTRKVKCDVQKPVCGHCSRRNEECIFPQEPTRRLDLLGDANSENDMSAAFTESHLNDWAPLATARPSNPDHFLLQNFLSRVTPIVTHSHSLQEIWALRIIEDGYSHSHLMHGMLAVSALHYAQTATTSKAEADYYRELAIDHHDYSVSLFRPMLTGLNAQNFDPLYASSILIIMFNAVFLGSSETSPSSNLASDIVSLCQLAKGVTTMRAQAGDNSKLYQHYRVFNGSQPPQLPEGINRAISAIEKAVRCLPDFGHGSDKKLVYLKTVALLRYTFYGFILNLEHPALLFVWIAMADPDYLDLLMAHDIMALRILAHYGICLLQIPDEWCLNNLGKNIVNGVRRIFELKMGWDVQHGQQTSRWRLDQKSMAVLPIHHRTELPS</sequence>
<dbReference type="InterPro" id="IPR001138">
    <property type="entry name" value="Zn2Cys6_DnaBD"/>
</dbReference>
<evidence type="ECO:0000259" key="5">
    <source>
        <dbReference type="PROSITE" id="PS50048"/>
    </source>
</evidence>
<dbReference type="OMA" id="NLARYHQ"/>
<evidence type="ECO:0000256" key="4">
    <source>
        <dbReference type="ARBA" id="ARBA00023242"/>
    </source>
</evidence>
<dbReference type="Pfam" id="PF11951">
    <property type="entry name" value="Fungal_trans_2"/>
    <property type="match status" value="1"/>
</dbReference>
<proteinExistence type="predicted"/>
<dbReference type="PANTHER" id="PTHR47784:SF5">
    <property type="entry name" value="STEROL UPTAKE CONTROL PROTEIN 2"/>
    <property type="match status" value="1"/>
</dbReference>
<dbReference type="GO" id="GO:0008270">
    <property type="term" value="F:zinc ion binding"/>
    <property type="evidence" value="ECO:0007669"/>
    <property type="project" value="InterPro"/>
</dbReference>
<evidence type="ECO:0000313" key="6">
    <source>
        <dbReference type="EMBL" id="CRG89099.1"/>
    </source>
</evidence>
<dbReference type="PROSITE" id="PS00463">
    <property type="entry name" value="ZN2_CY6_FUNGAL_1"/>
    <property type="match status" value="1"/>
</dbReference>
<reference evidence="6 7" key="1">
    <citation type="submission" date="2015-04" db="EMBL/GenBank/DDBJ databases">
        <authorList>
            <person name="Syromyatnikov M.Y."/>
            <person name="Popov V.N."/>
        </authorList>
    </citation>
    <scope>NUCLEOTIDE SEQUENCE [LARGE SCALE GENOMIC DNA]</scope>
    <source>
        <strain evidence="6">WF-38-12</strain>
    </source>
</reference>
<dbReference type="InterPro" id="IPR021858">
    <property type="entry name" value="Fun_TF"/>
</dbReference>
<protein>
    <recommendedName>
        <fullName evidence="5">Zn(2)-C6 fungal-type domain-containing protein</fullName>
    </recommendedName>
</protein>
<organism evidence="6 7">
    <name type="scientific">Talaromyces islandicus</name>
    <name type="common">Penicillium islandicum</name>
    <dbReference type="NCBI Taxonomy" id="28573"/>
    <lineage>
        <taxon>Eukaryota</taxon>
        <taxon>Fungi</taxon>
        <taxon>Dikarya</taxon>
        <taxon>Ascomycota</taxon>
        <taxon>Pezizomycotina</taxon>
        <taxon>Eurotiomycetes</taxon>
        <taxon>Eurotiomycetidae</taxon>
        <taxon>Eurotiales</taxon>
        <taxon>Trichocomaceae</taxon>
        <taxon>Talaromyces</taxon>
        <taxon>Talaromyces sect. Islandici</taxon>
    </lineage>
</organism>
<dbReference type="PROSITE" id="PS50048">
    <property type="entry name" value="ZN2_CY6_FUNGAL_2"/>
    <property type="match status" value="1"/>
</dbReference>
<dbReference type="Gene3D" id="4.10.240.10">
    <property type="entry name" value="Zn(2)-C6 fungal-type DNA-binding domain"/>
    <property type="match status" value="1"/>
</dbReference>
<dbReference type="GO" id="GO:0003677">
    <property type="term" value="F:DNA binding"/>
    <property type="evidence" value="ECO:0007669"/>
    <property type="project" value="UniProtKB-KW"/>
</dbReference>
<dbReference type="Proteomes" id="UP000054383">
    <property type="component" value="Unassembled WGS sequence"/>
</dbReference>
<gene>
    <name evidence="6" type="ORF">PISL3812_06134</name>
</gene>
<evidence type="ECO:0000256" key="1">
    <source>
        <dbReference type="ARBA" id="ARBA00023015"/>
    </source>
</evidence>
<keyword evidence="4" id="KW-0539">Nucleus</keyword>
<feature type="domain" description="Zn(2)-C6 fungal-type" evidence="5">
    <location>
        <begin position="13"/>
        <end position="43"/>
    </location>
</feature>
<evidence type="ECO:0000313" key="7">
    <source>
        <dbReference type="Proteomes" id="UP000054383"/>
    </source>
</evidence>
<keyword evidence="7" id="KW-1185">Reference proteome</keyword>
<keyword evidence="3" id="KW-0804">Transcription</keyword>
<dbReference type="OrthoDB" id="5386330at2759"/>
<dbReference type="EMBL" id="CVMT01000005">
    <property type="protein sequence ID" value="CRG89099.1"/>
    <property type="molecule type" value="Genomic_DNA"/>
</dbReference>
<dbReference type="InterPro" id="IPR036864">
    <property type="entry name" value="Zn2-C6_fun-type_DNA-bd_sf"/>
</dbReference>
<evidence type="ECO:0000256" key="3">
    <source>
        <dbReference type="ARBA" id="ARBA00023163"/>
    </source>
</evidence>
<accession>A0A0U1M0P8</accession>
<keyword evidence="1" id="KW-0805">Transcription regulation</keyword>
<dbReference type="SMART" id="SM00066">
    <property type="entry name" value="GAL4"/>
    <property type="match status" value="1"/>
</dbReference>
<dbReference type="PANTHER" id="PTHR47784">
    <property type="entry name" value="STEROL UPTAKE CONTROL PROTEIN 2"/>
    <property type="match status" value="1"/>
</dbReference>
<dbReference type="STRING" id="28573.A0A0U1M0P8"/>
<evidence type="ECO:0000256" key="2">
    <source>
        <dbReference type="ARBA" id="ARBA00023125"/>
    </source>
</evidence>
<name>A0A0U1M0P8_TALIS</name>
<dbReference type="AlphaFoldDB" id="A0A0U1M0P8"/>
<dbReference type="GO" id="GO:0001228">
    <property type="term" value="F:DNA-binding transcription activator activity, RNA polymerase II-specific"/>
    <property type="evidence" value="ECO:0007669"/>
    <property type="project" value="TreeGrafter"/>
</dbReference>
<dbReference type="Pfam" id="PF00172">
    <property type="entry name" value="Zn_clus"/>
    <property type="match status" value="1"/>
</dbReference>
<dbReference type="InterPro" id="IPR053157">
    <property type="entry name" value="Sterol_Uptake_Regulator"/>
</dbReference>
<keyword evidence="2" id="KW-0238">DNA-binding</keyword>
<dbReference type="CDD" id="cd00067">
    <property type="entry name" value="GAL4"/>
    <property type="match status" value="1"/>
</dbReference>